<dbReference type="Proteomes" id="UP001642360">
    <property type="component" value="Unassembled WGS sequence"/>
</dbReference>
<dbReference type="AlphaFoldDB" id="A0ABC8T934"/>
<dbReference type="PANTHER" id="PTHR35127">
    <property type="entry name" value="OS03G0736900 PROTEIN"/>
    <property type="match status" value="1"/>
</dbReference>
<name>A0ABC8T934_9AQUA</name>
<keyword evidence="3" id="KW-1185">Reference proteome</keyword>
<protein>
    <recommendedName>
        <fullName evidence="1">DUF7804 domain-containing protein</fullName>
    </recommendedName>
</protein>
<comment type="caution">
    <text evidence="2">The sequence shown here is derived from an EMBL/GenBank/DDBJ whole genome shotgun (WGS) entry which is preliminary data.</text>
</comment>
<dbReference type="Pfam" id="PF25089">
    <property type="entry name" value="DUF7804"/>
    <property type="match status" value="1"/>
</dbReference>
<reference evidence="2 3" key="1">
    <citation type="submission" date="2024-02" db="EMBL/GenBank/DDBJ databases">
        <authorList>
            <person name="Vignale AGUSTIN F."/>
            <person name="Sosa J E."/>
            <person name="Modenutti C."/>
        </authorList>
    </citation>
    <scope>NUCLEOTIDE SEQUENCE [LARGE SCALE GENOMIC DNA]</scope>
</reference>
<evidence type="ECO:0000313" key="3">
    <source>
        <dbReference type="Proteomes" id="UP001642360"/>
    </source>
</evidence>
<evidence type="ECO:0000259" key="1">
    <source>
        <dbReference type="Pfam" id="PF25089"/>
    </source>
</evidence>
<dbReference type="InterPro" id="IPR056706">
    <property type="entry name" value="DUF7804"/>
</dbReference>
<gene>
    <name evidence="2" type="ORF">ILEXP_LOCUS35118</name>
</gene>
<feature type="domain" description="DUF7804" evidence="1">
    <location>
        <begin position="117"/>
        <end position="197"/>
    </location>
</feature>
<dbReference type="EMBL" id="CAUOFW020004502">
    <property type="protein sequence ID" value="CAK9165921.1"/>
    <property type="molecule type" value="Genomic_DNA"/>
</dbReference>
<accession>A0ABC8T934</accession>
<proteinExistence type="predicted"/>
<dbReference type="PANTHER" id="PTHR35127:SF1">
    <property type="entry name" value="GENOME ASSEMBLY, CHROMOSOME: A10"/>
    <property type="match status" value="1"/>
</dbReference>
<organism evidence="2 3">
    <name type="scientific">Ilex paraguariensis</name>
    <name type="common">yerba mate</name>
    <dbReference type="NCBI Taxonomy" id="185542"/>
    <lineage>
        <taxon>Eukaryota</taxon>
        <taxon>Viridiplantae</taxon>
        <taxon>Streptophyta</taxon>
        <taxon>Embryophyta</taxon>
        <taxon>Tracheophyta</taxon>
        <taxon>Spermatophyta</taxon>
        <taxon>Magnoliopsida</taxon>
        <taxon>eudicotyledons</taxon>
        <taxon>Gunneridae</taxon>
        <taxon>Pentapetalae</taxon>
        <taxon>asterids</taxon>
        <taxon>campanulids</taxon>
        <taxon>Aquifoliales</taxon>
        <taxon>Aquifoliaceae</taxon>
        <taxon>Ilex</taxon>
    </lineage>
</organism>
<evidence type="ECO:0000313" key="2">
    <source>
        <dbReference type="EMBL" id="CAK9165921.1"/>
    </source>
</evidence>
<sequence>MAFLRVHWGHNNGHSTISPFPKSEEQHGCLSRIHSIPKQAINHKKYFMDPKSQLQMAQSRGLGVCGNGNDNRMTTAASNFSECGRRLLHSDSAFNGWREISKIHPKKRIVDKDDDVAEKLDQWVRDSVAEIVSNIGEAPFLVHIYCDEKEESSSISRIRLVREKAAAESWPLIRGRWEGGRSIPNGVILVEELNSNELSVSDEEAFKNSGVDSKLYSTTKVWGVLIQGRGGANCTACYILKTCRVQSLSGFCTHFCLVRVECFVESADIQLKKLWLQT</sequence>